<name>A0A9D5CYK5_9LILI</name>
<evidence type="ECO:0000259" key="9">
    <source>
        <dbReference type="PROSITE" id="PS50213"/>
    </source>
</evidence>
<evidence type="ECO:0000256" key="2">
    <source>
        <dbReference type="ARBA" id="ARBA00007843"/>
    </source>
</evidence>
<dbReference type="GO" id="GO:0005886">
    <property type="term" value="C:plasma membrane"/>
    <property type="evidence" value="ECO:0007669"/>
    <property type="project" value="UniProtKB-SubCell"/>
</dbReference>
<keyword evidence="3" id="KW-1003">Cell membrane</keyword>
<dbReference type="EMBL" id="JAGGNH010000002">
    <property type="protein sequence ID" value="KAJ0982280.1"/>
    <property type="molecule type" value="Genomic_DNA"/>
</dbReference>
<evidence type="ECO:0000256" key="7">
    <source>
        <dbReference type="ARBA" id="ARBA00023288"/>
    </source>
</evidence>
<keyword evidence="5 8" id="KW-0732">Signal</keyword>
<comment type="subcellular location">
    <subcellularLocation>
        <location evidence="1">Cell membrane</location>
        <topology evidence="1">Lipid-anchor</topology>
        <topology evidence="1">GPI-anchor</topology>
    </subcellularLocation>
</comment>
<sequence>MAVVMVASLVERAAAADAPAPSPVSGAPISAPAVAVLSLTALAFEWTPLGAHAPDGQQAWVEIFGGCRFMLDGQRSSTILPPFHRRRGTTSLILAQHPEFSTFNHYLTITRLASEINRRLTITVLAVDNTGMASLLAKHFTLPTLKNILLLHVLVDFYVAKKLHQLTGD</sequence>
<keyword evidence="11" id="KW-1185">Reference proteome</keyword>
<comment type="similarity">
    <text evidence="2">Belongs to the fasciclin-like AGP family.</text>
</comment>
<keyword evidence="6" id="KW-0472">Membrane</keyword>
<dbReference type="PROSITE" id="PS50213">
    <property type="entry name" value="FAS1"/>
    <property type="match status" value="1"/>
</dbReference>
<evidence type="ECO:0000256" key="1">
    <source>
        <dbReference type="ARBA" id="ARBA00004609"/>
    </source>
</evidence>
<evidence type="ECO:0000256" key="6">
    <source>
        <dbReference type="ARBA" id="ARBA00023136"/>
    </source>
</evidence>
<dbReference type="Gene3D" id="2.30.180.10">
    <property type="entry name" value="FAS1 domain"/>
    <property type="match status" value="1"/>
</dbReference>
<dbReference type="InterPro" id="IPR033254">
    <property type="entry name" value="Plant_FLA"/>
</dbReference>
<dbReference type="AlphaFoldDB" id="A0A9D5CYK5"/>
<reference evidence="10" key="1">
    <citation type="submission" date="2021-03" db="EMBL/GenBank/DDBJ databases">
        <authorList>
            <person name="Li Z."/>
            <person name="Yang C."/>
        </authorList>
    </citation>
    <scope>NUCLEOTIDE SEQUENCE</scope>
    <source>
        <strain evidence="10">Dzin_1.0</strain>
        <tissue evidence="10">Leaf</tissue>
    </source>
</reference>
<comment type="caution">
    <text evidence="10">The sequence shown here is derived from an EMBL/GenBank/DDBJ whole genome shotgun (WGS) entry which is preliminary data.</text>
</comment>
<feature type="chain" id="PRO_5039697488" description="FAS1 domain-containing protein" evidence="8">
    <location>
        <begin position="16"/>
        <end position="169"/>
    </location>
</feature>
<evidence type="ECO:0000256" key="8">
    <source>
        <dbReference type="SAM" id="SignalP"/>
    </source>
</evidence>
<protein>
    <recommendedName>
        <fullName evidence="9">FAS1 domain-containing protein</fullName>
    </recommendedName>
</protein>
<keyword evidence="7" id="KW-0449">Lipoprotein</keyword>
<reference evidence="10" key="2">
    <citation type="journal article" date="2022" name="Hortic Res">
        <title>The genome of Dioscorea zingiberensis sheds light on the biosynthesis, origin and evolution of the medicinally important diosgenin saponins.</title>
        <authorList>
            <person name="Li Y."/>
            <person name="Tan C."/>
            <person name="Li Z."/>
            <person name="Guo J."/>
            <person name="Li S."/>
            <person name="Chen X."/>
            <person name="Wang C."/>
            <person name="Dai X."/>
            <person name="Yang H."/>
            <person name="Song W."/>
            <person name="Hou L."/>
            <person name="Xu J."/>
            <person name="Tong Z."/>
            <person name="Xu A."/>
            <person name="Yuan X."/>
            <person name="Wang W."/>
            <person name="Yang Q."/>
            <person name="Chen L."/>
            <person name="Sun Z."/>
            <person name="Wang K."/>
            <person name="Pan B."/>
            <person name="Chen J."/>
            <person name="Bao Y."/>
            <person name="Liu F."/>
            <person name="Qi X."/>
            <person name="Gang D.R."/>
            <person name="Wen J."/>
            <person name="Li J."/>
        </authorList>
    </citation>
    <scope>NUCLEOTIDE SEQUENCE</scope>
    <source>
        <strain evidence="10">Dzin_1.0</strain>
    </source>
</reference>
<dbReference type="GO" id="GO:0098552">
    <property type="term" value="C:side of membrane"/>
    <property type="evidence" value="ECO:0007669"/>
    <property type="project" value="UniProtKB-KW"/>
</dbReference>
<feature type="domain" description="FAS1" evidence="9">
    <location>
        <begin position="87"/>
        <end position="169"/>
    </location>
</feature>
<keyword evidence="4" id="KW-0325">Glycoprotein</keyword>
<proteinExistence type="inferred from homology"/>
<evidence type="ECO:0000256" key="4">
    <source>
        <dbReference type="ARBA" id="ARBA00022622"/>
    </source>
</evidence>
<evidence type="ECO:0000256" key="5">
    <source>
        <dbReference type="ARBA" id="ARBA00022729"/>
    </source>
</evidence>
<dbReference type="Proteomes" id="UP001085076">
    <property type="component" value="Miscellaneous, Linkage group lg02"/>
</dbReference>
<evidence type="ECO:0000256" key="3">
    <source>
        <dbReference type="ARBA" id="ARBA00022475"/>
    </source>
</evidence>
<evidence type="ECO:0000313" key="10">
    <source>
        <dbReference type="EMBL" id="KAJ0982280.1"/>
    </source>
</evidence>
<evidence type="ECO:0000313" key="11">
    <source>
        <dbReference type="Proteomes" id="UP001085076"/>
    </source>
</evidence>
<dbReference type="PANTHER" id="PTHR32382">
    <property type="entry name" value="FASCICLIN-LIKE ARABINOGALACTAN PROTEIN"/>
    <property type="match status" value="1"/>
</dbReference>
<keyword evidence="4" id="KW-0336">GPI-anchor</keyword>
<dbReference type="InterPro" id="IPR036378">
    <property type="entry name" value="FAS1_dom_sf"/>
</dbReference>
<accession>A0A9D5CYK5</accession>
<organism evidence="10 11">
    <name type="scientific">Dioscorea zingiberensis</name>
    <dbReference type="NCBI Taxonomy" id="325984"/>
    <lineage>
        <taxon>Eukaryota</taxon>
        <taxon>Viridiplantae</taxon>
        <taxon>Streptophyta</taxon>
        <taxon>Embryophyta</taxon>
        <taxon>Tracheophyta</taxon>
        <taxon>Spermatophyta</taxon>
        <taxon>Magnoliopsida</taxon>
        <taxon>Liliopsida</taxon>
        <taxon>Dioscoreales</taxon>
        <taxon>Dioscoreaceae</taxon>
        <taxon>Dioscorea</taxon>
    </lineage>
</organism>
<dbReference type="SUPFAM" id="SSF82153">
    <property type="entry name" value="FAS1 domain"/>
    <property type="match status" value="1"/>
</dbReference>
<dbReference type="PANTHER" id="PTHR32382:SF4">
    <property type="entry name" value="FASCICLIN-LIKE ARABINOGALACTAN PROTEIN 1"/>
    <property type="match status" value="1"/>
</dbReference>
<feature type="signal peptide" evidence="8">
    <location>
        <begin position="1"/>
        <end position="15"/>
    </location>
</feature>
<gene>
    <name evidence="10" type="ORF">J5N97_010535</name>
</gene>
<dbReference type="InterPro" id="IPR000782">
    <property type="entry name" value="FAS1_domain"/>
</dbReference>